<gene>
    <name evidence="1" type="ORF">A3841_19485</name>
</gene>
<proteinExistence type="predicted"/>
<keyword evidence="2" id="KW-1185">Reference proteome</keyword>
<dbReference type="EMBL" id="LVWA01000005">
    <property type="protein sequence ID" value="OKL40483.1"/>
    <property type="molecule type" value="Genomic_DNA"/>
</dbReference>
<organism evidence="1 2">
    <name type="scientific">Pontibacter flavimaris</name>
    <dbReference type="NCBI Taxonomy" id="1797110"/>
    <lineage>
        <taxon>Bacteria</taxon>
        <taxon>Pseudomonadati</taxon>
        <taxon>Bacteroidota</taxon>
        <taxon>Cytophagia</taxon>
        <taxon>Cytophagales</taxon>
        <taxon>Hymenobacteraceae</taxon>
        <taxon>Pontibacter</taxon>
    </lineage>
</organism>
<evidence type="ECO:0000313" key="2">
    <source>
        <dbReference type="Proteomes" id="UP000186551"/>
    </source>
</evidence>
<comment type="caution">
    <text evidence="1">The sequence shown here is derived from an EMBL/GenBank/DDBJ whole genome shotgun (WGS) entry which is preliminary data.</text>
</comment>
<protein>
    <submittedName>
        <fullName evidence="1">Uncharacterized protein</fullName>
    </submittedName>
</protein>
<accession>A0A1Q5PE76</accession>
<reference evidence="1 2" key="1">
    <citation type="submission" date="2016-03" db="EMBL/GenBank/DDBJ databases">
        <title>Genome sequence of Pontibacter sp. nov., of the family cytophagaceae, isolated from marine sediment of the Yellow Sea, China.</title>
        <authorList>
            <person name="Zhang G."/>
            <person name="Zhang R."/>
        </authorList>
    </citation>
    <scope>NUCLEOTIDE SEQUENCE [LARGE SCALE GENOMIC DNA]</scope>
    <source>
        <strain evidence="1 2">S10-8</strain>
    </source>
</reference>
<name>A0A1Q5PE76_9BACT</name>
<evidence type="ECO:0000313" key="1">
    <source>
        <dbReference type="EMBL" id="OKL40483.1"/>
    </source>
</evidence>
<dbReference type="OrthoDB" id="128043at2"/>
<dbReference type="STRING" id="1797110.A3841_19485"/>
<dbReference type="Proteomes" id="UP000186551">
    <property type="component" value="Unassembled WGS sequence"/>
</dbReference>
<sequence length="241" mass="27043">MKEHAHHAHSGTEKQYGMTFRTEPSNVEALKPTKLYFKPEEVGKSEANVPLDLVHEMDVHLFIMSKDLSYFAHEHPDTLSDGTYVWEHTFPFGGEFIMFQDYTPTGSTHQLGRQNITVSGEGTPAKALGEEDLDWEHDGYKATLAPDQPINAKASVELKASVYKNGKPVSDLDDYLGALAHVVIVSEDGTEFVHVHPMESKTSGPDILLHTNFPKTGKYKVFMQFKHRGQVKTAHFVLHAR</sequence>
<dbReference type="AlphaFoldDB" id="A0A1Q5PE76"/>
<dbReference type="RefSeq" id="WP_073852584.1">
    <property type="nucleotide sequence ID" value="NZ_LVWA01000005.1"/>
</dbReference>